<reference evidence="2" key="1">
    <citation type="submission" date="2021-01" db="EMBL/GenBank/DDBJ databases">
        <authorList>
            <person name="Corre E."/>
            <person name="Pelletier E."/>
            <person name="Niang G."/>
            <person name="Scheremetjew M."/>
            <person name="Finn R."/>
            <person name="Kale V."/>
            <person name="Holt S."/>
            <person name="Cochrane G."/>
            <person name="Meng A."/>
            <person name="Brown T."/>
            <person name="Cohen L."/>
        </authorList>
    </citation>
    <scope>NUCLEOTIDE SEQUENCE</scope>
    <source>
        <strain evidence="2">UTEX LB 985</strain>
    </source>
</reference>
<accession>A0A7S2N1V7</accession>
<dbReference type="AlphaFoldDB" id="A0A7S2N1V7"/>
<evidence type="ECO:0000256" key="1">
    <source>
        <dbReference type="SAM" id="MobiDB-lite"/>
    </source>
</evidence>
<feature type="compositionally biased region" description="Pro residues" evidence="1">
    <location>
        <begin position="37"/>
        <end position="55"/>
    </location>
</feature>
<protein>
    <submittedName>
        <fullName evidence="2">Uncharacterized protein</fullName>
    </submittedName>
</protein>
<dbReference type="EMBL" id="HBGU01060450">
    <property type="protein sequence ID" value="CAD9514924.1"/>
    <property type="molecule type" value="Transcribed_RNA"/>
</dbReference>
<feature type="region of interest" description="Disordered" evidence="1">
    <location>
        <begin position="1"/>
        <end position="59"/>
    </location>
</feature>
<gene>
    <name evidence="2" type="ORF">CBRE1094_LOCUS32820</name>
</gene>
<name>A0A7S2N1V7_9EUKA</name>
<organism evidence="2">
    <name type="scientific">Haptolina brevifila</name>
    <dbReference type="NCBI Taxonomy" id="156173"/>
    <lineage>
        <taxon>Eukaryota</taxon>
        <taxon>Haptista</taxon>
        <taxon>Haptophyta</taxon>
        <taxon>Prymnesiophyceae</taxon>
        <taxon>Prymnesiales</taxon>
        <taxon>Prymnesiaceae</taxon>
        <taxon>Haptolina</taxon>
    </lineage>
</organism>
<proteinExistence type="predicted"/>
<evidence type="ECO:0000313" key="2">
    <source>
        <dbReference type="EMBL" id="CAD9514924.1"/>
    </source>
</evidence>
<sequence>MPRQRGIGMRKPKKKRIEQSDTAPEDPSAPPDTSELPAPPSPPRKPSKPQRPPSSPGLKAAKAAEYDSQKAAQVARRARTIAHRSCADYAAYTGRFWRKMNGIERDFWAAAKEPWWKQPNWEKRVLQAELFWKQKYSDTLLHVVVAYGASVEAKNAKIAALEARLARMKRYVRMRRRI</sequence>